<accession>A0ABD2NE50</accession>
<evidence type="ECO:0000259" key="16">
    <source>
        <dbReference type="Pfam" id="PF03104"/>
    </source>
</evidence>
<keyword evidence="8 13" id="KW-0239">DNA-directed DNA polymerase</keyword>
<dbReference type="InterPro" id="IPR006172">
    <property type="entry name" value="DNA-dir_DNA_pol_B"/>
</dbReference>
<keyword evidence="11" id="KW-0234">DNA repair</keyword>
<feature type="compositionally biased region" description="Basic residues" evidence="14">
    <location>
        <begin position="183"/>
        <end position="192"/>
    </location>
</feature>
<dbReference type="PRINTS" id="PR00106">
    <property type="entry name" value="DNAPOLB"/>
</dbReference>
<dbReference type="InterPro" id="IPR006134">
    <property type="entry name" value="DNA-dir_DNA_pol_B_multi_dom"/>
</dbReference>
<comment type="catalytic activity">
    <reaction evidence="12 13">
        <text>DNA(n) + a 2'-deoxyribonucleoside 5'-triphosphate = DNA(n+1) + diphosphate</text>
        <dbReference type="Rhea" id="RHEA:22508"/>
        <dbReference type="Rhea" id="RHEA-COMP:17339"/>
        <dbReference type="Rhea" id="RHEA-COMP:17340"/>
        <dbReference type="ChEBI" id="CHEBI:33019"/>
        <dbReference type="ChEBI" id="CHEBI:61560"/>
        <dbReference type="ChEBI" id="CHEBI:173112"/>
        <dbReference type="EC" id="2.7.7.7"/>
    </reaction>
</comment>
<dbReference type="FunFam" id="3.30.420.10:FF:000024">
    <property type="entry name" value="DNA polymerase zeta catalytic subunit"/>
    <property type="match status" value="1"/>
</dbReference>
<dbReference type="PANTHER" id="PTHR45812:SF1">
    <property type="entry name" value="DNA POLYMERASE ZETA CATALYTIC SUBUNIT"/>
    <property type="match status" value="1"/>
</dbReference>
<dbReference type="InterPro" id="IPR030559">
    <property type="entry name" value="PolZ_Rev3"/>
</dbReference>
<dbReference type="InterPro" id="IPR023211">
    <property type="entry name" value="DNA_pol_palm_dom_sf"/>
</dbReference>
<dbReference type="EC" id="2.7.7.7" evidence="13"/>
<keyword evidence="13" id="KW-0539">Nucleus</keyword>
<dbReference type="SMART" id="SM00486">
    <property type="entry name" value="POLBc"/>
    <property type="match status" value="1"/>
</dbReference>
<dbReference type="GO" id="GO:0006281">
    <property type="term" value="P:DNA repair"/>
    <property type="evidence" value="ECO:0007669"/>
    <property type="project" value="UniProtKB-KW"/>
</dbReference>
<comment type="similarity">
    <text evidence="2 13">Belongs to the DNA polymerase type-B family.</text>
</comment>
<feature type="region of interest" description="Disordered" evidence="14">
    <location>
        <begin position="172"/>
        <end position="196"/>
    </location>
</feature>
<dbReference type="InterPro" id="IPR043502">
    <property type="entry name" value="DNA/RNA_pol_sf"/>
</dbReference>
<keyword evidence="19" id="KW-1185">Reference proteome</keyword>
<reference evidence="18 19" key="1">
    <citation type="journal article" date="2021" name="BMC Biol.">
        <title>Horizontally acquired antibacterial genes associated with adaptive radiation of ladybird beetles.</title>
        <authorList>
            <person name="Li H.S."/>
            <person name="Tang X.F."/>
            <person name="Huang Y.H."/>
            <person name="Xu Z.Y."/>
            <person name="Chen M.L."/>
            <person name="Du X.Y."/>
            <person name="Qiu B.Y."/>
            <person name="Chen P.T."/>
            <person name="Zhang W."/>
            <person name="Slipinski A."/>
            <person name="Escalona H.E."/>
            <person name="Waterhouse R.M."/>
            <person name="Zwick A."/>
            <person name="Pang H."/>
        </authorList>
    </citation>
    <scope>NUCLEOTIDE SEQUENCE [LARGE SCALE GENOMIC DNA]</scope>
    <source>
        <strain evidence="18">SYSU2018</strain>
    </source>
</reference>
<evidence type="ECO:0000256" key="6">
    <source>
        <dbReference type="ARBA" id="ARBA00022763"/>
    </source>
</evidence>
<evidence type="ECO:0000256" key="10">
    <source>
        <dbReference type="ARBA" id="ARBA00023014"/>
    </source>
</evidence>
<dbReference type="InterPro" id="IPR036397">
    <property type="entry name" value="RNaseH_sf"/>
</dbReference>
<evidence type="ECO:0000259" key="15">
    <source>
        <dbReference type="Pfam" id="PF00136"/>
    </source>
</evidence>
<dbReference type="InterPro" id="IPR017964">
    <property type="entry name" value="DNA-dir_DNA_pol_B_CS"/>
</dbReference>
<evidence type="ECO:0000256" key="12">
    <source>
        <dbReference type="ARBA" id="ARBA00049244"/>
    </source>
</evidence>
<feature type="region of interest" description="Disordered" evidence="14">
    <location>
        <begin position="627"/>
        <end position="677"/>
    </location>
</feature>
<keyword evidence="10 13" id="KW-0411">Iron-sulfur</keyword>
<keyword evidence="13" id="KW-0863">Zinc-finger</keyword>
<feature type="domain" description="C4-type zinc-finger of DNA polymerase delta" evidence="17">
    <location>
        <begin position="1465"/>
        <end position="1531"/>
    </location>
</feature>
<feature type="compositionally biased region" description="Polar residues" evidence="14">
    <location>
        <begin position="633"/>
        <end position="647"/>
    </location>
</feature>
<evidence type="ECO:0000256" key="3">
    <source>
        <dbReference type="ARBA" id="ARBA00022679"/>
    </source>
</evidence>
<dbReference type="InterPro" id="IPR025687">
    <property type="entry name" value="Znf-C4pol"/>
</dbReference>
<proteinExistence type="inferred from homology"/>
<evidence type="ECO:0000256" key="11">
    <source>
        <dbReference type="ARBA" id="ARBA00023204"/>
    </source>
</evidence>
<dbReference type="SUPFAM" id="SSF53098">
    <property type="entry name" value="Ribonuclease H-like"/>
    <property type="match status" value="1"/>
</dbReference>
<feature type="compositionally biased region" description="Low complexity" evidence="14">
    <location>
        <begin position="658"/>
        <end position="675"/>
    </location>
</feature>
<evidence type="ECO:0000256" key="13">
    <source>
        <dbReference type="RuleBase" id="RU000442"/>
    </source>
</evidence>
<evidence type="ECO:0000256" key="1">
    <source>
        <dbReference type="ARBA" id="ARBA00001966"/>
    </source>
</evidence>
<dbReference type="Pfam" id="PF03104">
    <property type="entry name" value="DNA_pol_B_exo1"/>
    <property type="match status" value="1"/>
</dbReference>
<evidence type="ECO:0000256" key="5">
    <source>
        <dbReference type="ARBA" id="ARBA00022723"/>
    </source>
</evidence>
<dbReference type="Pfam" id="PF00136">
    <property type="entry name" value="DNA_pol_B"/>
    <property type="match status" value="1"/>
</dbReference>
<dbReference type="CDD" id="cd05778">
    <property type="entry name" value="DNA_polB_zeta_exo"/>
    <property type="match status" value="1"/>
</dbReference>
<evidence type="ECO:0000313" key="18">
    <source>
        <dbReference type="EMBL" id="KAL3277041.1"/>
    </source>
</evidence>
<dbReference type="InterPro" id="IPR042087">
    <property type="entry name" value="DNA_pol_B_thumb"/>
</dbReference>
<evidence type="ECO:0000259" key="17">
    <source>
        <dbReference type="Pfam" id="PF14260"/>
    </source>
</evidence>
<dbReference type="GO" id="GO:0003677">
    <property type="term" value="F:DNA binding"/>
    <property type="evidence" value="ECO:0007669"/>
    <property type="project" value="UniProtKB-KW"/>
</dbReference>
<keyword evidence="9 13" id="KW-0408">Iron</keyword>
<keyword evidence="13" id="KW-0235">DNA replication</keyword>
<dbReference type="SUPFAM" id="SSF56672">
    <property type="entry name" value="DNA/RNA polymerases"/>
    <property type="match status" value="1"/>
</dbReference>
<dbReference type="GO" id="GO:0051539">
    <property type="term" value="F:4 iron, 4 sulfur cluster binding"/>
    <property type="evidence" value="ECO:0007669"/>
    <property type="project" value="UniProtKB-KW"/>
</dbReference>
<gene>
    <name evidence="18" type="ORF">HHI36_012402</name>
</gene>
<feature type="domain" description="DNA-directed DNA polymerase family B multifunctional" evidence="15">
    <location>
        <begin position="972"/>
        <end position="1424"/>
    </location>
</feature>
<keyword evidence="6" id="KW-0227">DNA damage</keyword>
<dbReference type="GO" id="GO:0006260">
    <property type="term" value="P:DNA replication"/>
    <property type="evidence" value="ECO:0007669"/>
    <property type="project" value="UniProtKB-KW"/>
</dbReference>
<name>A0ABD2NE50_9CUCU</name>
<feature type="domain" description="DNA-directed DNA polymerase family B exonuclease" evidence="16">
    <location>
        <begin position="731"/>
        <end position="905"/>
    </location>
</feature>
<comment type="subcellular location">
    <subcellularLocation>
        <location evidence="13">Nucleus</location>
    </subcellularLocation>
</comment>
<keyword evidence="13" id="KW-0004">4Fe-4S</keyword>
<keyword evidence="4 13" id="KW-0548">Nucleotidyltransferase</keyword>
<evidence type="ECO:0000256" key="4">
    <source>
        <dbReference type="ARBA" id="ARBA00022695"/>
    </source>
</evidence>
<keyword evidence="13" id="KW-0238">DNA-binding</keyword>
<comment type="cofactor">
    <cofactor evidence="1 13">
        <name>[4Fe-4S] cluster</name>
        <dbReference type="ChEBI" id="CHEBI:49883"/>
    </cofactor>
</comment>
<dbReference type="PROSITE" id="PS00116">
    <property type="entry name" value="DNA_POLYMERASE_B"/>
    <property type="match status" value="1"/>
</dbReference>
<keyword evidence="7 13" id="KW-0862">Zinc</keyword>
<evidence type="ECO:0000256" key="8">
    <source>
        <dbReference type="ARBA" id="ARBA00022932"/>
    </source>
</evidence>
<dbReference type="FunFam" id="1.10.132.60:FF:000005">
    <property type="entry name" value="Putative DNA polymerase zeta catalytic subunit"/>
    <property type="match status" value="1"/>
</dbReference>
<feature type="compositionally biased region" description="Basic and acidic residues" evidence="14">
    <location>
        <begin position="579"/>
        <end position="598"/>
    </location>
</feature>
<evidence type="ECO:0000256" key="14">
    <source>
        <dbReference type="SAM" id="MobiDB-lite"/>
    </source>
</evidence>
<dbReference type="FunFam" id="1.10.287.690:FF:000002">
    <property type="entry name" value="DNA polymerase zeta"/>
    <property type="match status" value="1"/>
</dbReference>
<dbReference type="GO" id="GO:0042575">
    <property type="term" value="C:DNA polymerase complex"/>
    <property type="evidence" value="ECO:0007669"/>
    <property type="project" value="UniProtKB-ARBA"/>
</dbReference>
<dbReference type="GO" id="GO:0008270">
    <property type="term" value="F:zinc ion binding"/>
    <property type="evidence" value="ECO:0007669"/>
    <property type="project" value="UniProtKB-KW"/>
</dbReference>
<dbReference type="CDD" id="cd05534">
    <property type="entry name" value="POLBc_zeta"/>
    <property type="match status" value="1"/>
</dbReference>
<evidence type="ECO:0000256" key="2">
    <source>
        <dbReference type="ARBA" id="ARBA00005755"/>
    </source>
</evidence>
<dbReference type="Gene3D" id="1.10.132.60">
    <property type="entry name" value="DNA polymerase family B, C-terminal domain"/>
    <property type="match status" value="1"/>
</dbReference>
<feature type="region of interest" description="Disordered" evidence="14">
    <location>
        <begin position="573"/>
        <end position="598"/>
    </location>
</feature>
<protein>
    <recommendedName>
        <fullName evidence="13">DNA polymerase</fullName>
        <ecNumber evidence="13">2.7.7.7</ecNumber>
    </recommendedName>
</protein>
<keyword evidence="3 13" id="KW-0808">Transferase</keyword>
<dbReference type="EMBL" id="JABFTP020000103">
    <property type="protein sequence ID" value="KAL3277041.1"/>
    <property type="molecule type" value="Genomic_DNA"/>
</dbReference>
<dbReference type="GO" id="GO:0005634">
    <property type="term" value="C:nucleus"/>
    <property type="evidence" value="ECO:0007669"/>
    <property type="project" value="UniProtKB-SubCell"/>
</dbReference>
<dbReference type="GO" id="GO:0003887">
    <property type="term" value="F:DNA-directed DNA polymerase activity"/>
    <property type="evidence" value="ECO:0007669"/>
    <property type="project" value="UniProtKB-KW"/>
</dbReference>
<dbReference type="Gene3D" id="3.30.420.10">
    <property type="entry name" value="Ribonuclease H-like superfamily/Ribonuclease H"/>
    <property type="match status" value="1"/>
</dbReference>
<dbReference type="Gene3D" id="3.90.1600.10">
    <property type="entry name" value="Palm domain of DNA polymerase"/>
    <property type="match status" value="1"/>
</dbReference>
<dbReference type="Gene3D" id="1.10.287.690">
    <property type="entry name" value="Helix hairpin bin"/>
    <property type="match status" value="1"/>
</dbReference>
<evidence type="ECO:0000256" key="9">
    <source>
        <dbReference type="ARBA" id="ARBA00023004"/>
    </source>
</evidence>
<organism evidence="18 19">
    <name type="scientific">Cryptolaemus montrouzieri</name>
    <dbReference type="NCBI Taxonomy" id="559131"/>
    <lineage>
        <taxon>Eukaryota</taxon>
        <taxon>Metazoa</taxon>
        <taxon>Ecdysozoa</taxon>
        <taxon>Arthropoda</taxon>
        <taxon>Hexapoda</taxon>
        <taxon>Insecta</taxon>
        <taxon>Pterygota</taxon>
        <taxon>Neoptera</taxon>
        <taxon>Endopterygota</taxon>
        <taxon>Coleoptera</taxon>
        <taxon>Polyphaga</taxon>
        <taxon>Cucujiformia</taxon>
        <taxon>Coccinelloidea</taxon>
        <taxon>Coccinellidae</taxon>
        <taxon>Scymninae</taxon>
        <taxon>Scymnini</taxon>
        <taxon>Cryptolaemus</taxon>
    </lineage>
</organism>
<sequence>MEVIDTNMYVQSNKIKSKAKLKRLTYETHRKSMNYKSVDKKEFKEYSNYYVAQKCSRRAIKCLNMLEKGLKPVFRMIPAYRPYKFYEKLDRTNTNDNSAISTTPTKIKPMKTLKEILEAQKENEAKFFQSVNSVMENCSISDVKLLEEKKINTSNDVVEALKKRVLFLDGANDSASDDEDNRAKKHGTRKSSHTSYSSLPIFKKSSVIPNPGIPTRVSDQIKAKMKAVEDYTVNNLTNNYPSCDNIQKIKRKISFDVKSQEKTILEEKLSCATKSSAHQVNFIKNEVTVSKTNDASVDNIMESFVERRIIVSSISDGVNEAIKVNNKLENNSNVGEQDEDYLSTSALYDIINDYQPQEGTSKCYSNKLLSPKTPESSRDSLSQELRNLKTRDHNSFEYYSGSKFISSEEDSMDYPVLNGTINDIIPINKNLMHLSGSSSDIICGQKSSQNSSEMLKESSIPSYNFIHYKPQYKPPTRRDVEQSLCNLEIPQVRAQEPFYSDANDATGSLEIGYNVLKIQTMTSADAQDFESTFSGIDDFRKKFFPKVSSKSKQHAVENSRYSYCKESNCMITPVKKPPSRQEVKNWLKEKSLQPKDSTKSKLKKKKIYFRPSQDGFSDDSLDLSLTLTPLTPKENTPSLKTPESESNVESDSKESSLDSDVTLTPKSSRSSSLITKSKRRRRIDRSIVLRKSALLSHSSEHSGVISGVTLNNTYGFKNSLYNYQNAKASIKHEYLTILAMEIHVNTRGNFKPNPEYDSIQAIFYCISNDIEDDSSKPRKSEGLFIVEPNGNESFKSISASTGMLGDIKCVKNELELFKEFTNFLVERDPDILIGYEIQMLSWGYLIERCFHLGINLIPELSRVKDKNLKFNEKETGDLRVTGRVVLDFWRLLRHEIALQSYTLQSTVYEILQQRIPKYSFKDLTTWWNHYTNLYRHRTINYYLNCVRYILKLVDQLDLVGRTSELARLFGIQFYEVLSRGSQFRVESMMLRLAKPLNYVAVSPSVQQRANMKAPEHIALVLEPESKLYTDPVIVLDFQSLYPSIIIAYNYCFSTCIGKVELLGKSGPFEFAATNLKISKERIKFLLKKNQLNFSPCGVGFVKKSVRDGIMPRMLREILDTRLMVKKSMKENKDDALLQKVLHNRQLGLKLIANVTYGYTAANFSGRMPAVELGDSIVSKARETLQRTIALVDSNKKWGVRVVYGDTDSLFVHCPGKSKEEAFAIGEQIVEAVGKENPDPVKLKLEKVYQPCILQTKKRYVGYMYESPEQKDPVYDAKGIETVRRDGCPAVSKMLEKCLRILFETKDVSRVKKYCVKQFNKIILGRISIQDLTFAKEFRGFTGYRPGACVPSLELAKRWVSIDKRAEPRRGERVPYVIINGPPGLPLIRLVRSPYELLNDPALKPNALYYITRVIIPPLNRCFNLIGADLHQWFHQMPRKQLQCLPTVSSPSKKSTISQYFVSTLCAICGTQTQDGLCEECRKRPQETVIILNEKVRQWETSYNNCKLICSTCSQILDEPKCISLNCPVLYRLHQTNRDLQQTDHIRQLLDQHFEYF</sequence>
<evidence type="ECO:0000256" key="7">
    <source>
        <dbReference type="ARBA" id="ARBA00022833"/>
    </source>
</evidence>
<dbReference type="InterPro" id="IPR006133">
    <property type="entry name" value="DNA-dir_DNA_pol_B_exonuc"/>
</dbReference>
<dbReference type="PANTHER" id="PTHR45812">
    <property type="entry name" value="DNA POLYMERASE ZETA CATALYTIC SUBUNIT"/>
    <property type="match status" value="1"/>
</dbReference>
<dbReference type="InterPro" id="IPR012337">
    <property type="entry name" value="RNaseH-like_sf"/>
</dbReference>
<evidence type="ECO:0000313" key="19">
    <source>
        <dbReference type="Proteomes" id="UP001516400"/>
    </source>
</evidence>
<dbReference type="Pfam" id="PF14260">
    <property type="entry name" value="zf-C4pol"/>
    <property type="match status" value="1"/>
</dbReference>
<comment type="caution">
    <text evidence="18">The sequence shown here is derived from an EMBL/GenBank/DDBJ whole genome shotgun (WGS) entry which is preliminary data.</text>
</comment>
<dbReference type="Proteomes" id="UP001516400">
    <property type="component" value="Unassembled WGS sequence"/>
</dbReference>
<keyword evidence="5 13" id="KW-0479">Metal-binding</keyword>